<reference evidence="1" key="2">
    <citation type="submission" date="2020-11" db="EMBL/GenBank/DDBJ databases">
        <authorList>
            <person name="McCartney M.A."/>
            <person name="Auch B."/>
            <person name="Kono T."/>
            <person name="Mallez S."/>
            <person name="Becker A."/>
            <person name="Gohl D.M."/>
            <person name="Silverstein K.A.T."/>
            <person name="Koren S."/>
            <person name="Bechman K.B."/>
            <person name="Herman A."/>
            <person name="Abrahante J.E."/>
            <person name="Garbe J."/>
        </authorList>
    </citation>
    <scope>NUCLEOTIDE SEQUENCE</scope>
    <source>
        <strain evidence="1">Duluth1</strain>
        <tissue evidence="1">Whole animal</tissue>
    </source>
</reference>
<gene>
    <name evidence="1" type="ORF">DPMN_183493</name>
</gene>
<dbReference type="EMBL" id="JAIWYP010000010">
    <property type="protein sequence ID" value="KAH3749004.1"/>
    <property type="molecule type" value="Genomic_DNA"/>
</dbReference>
<comment type="caution">
    <text evidence="1">The sequence shown here is derived from an EMBL/GenBank/DDBJ whole genome shotgun (WGS) entry which is preliminary data.</text>
</comment>
<organism evidence="1 2">
    <name type="scientific">Dreissena polymorpha</name>
    <name type="common">Zebra mussel</name>
    <name type="synonym">Mytilus polymorpha</name>
    <dbReference type="NCBI Taxonomy" id="45954"/>
    <lineage>
        <taxon>Eukaryota</taxon>
        <taxon>Metazoa</taxon>
        <taxon>Spiralia</taxon>
        <taxon>Lophotrochozoa</taxon>
        <taxon>Mollusca</taxon>
        <taxon>Bivalvia</taxon>
        <taxon>Autobranchia</taxon>
        <taxon>Heteroconchia</taxon>
        <taxon>Euheterodonta</taxon>
        <taxon>Imparidentia</taxon>
        <taxon>Neoheterodontei</taxon>
        <taxon>Myida</taxon>
        <taxon>Dreissenoidea</taxon>
        <taxon>Dreissenidae</taxon>
        <taxon>Dreissena</taxon>
    </lineage>
</organism>
<dbReference type="AlphaFoldDB" id="A0A9D4I5K2"/>
<dbReference type="InterPro" id="IPR015943">
    <property type="entry name" value="WD40/YVTN_repeat-like_dom_sf"/>
</dbReference>
<keyword evidence="2" id="KW-1185">Reference proteome</keyword>
<dbReference type="SUPFAM" id="SSF50978">
    <property type="entry name" value="WD40 repeat-like"/>
    <property type="match status" value="1"/>
</dbReference>
<dbReference type="Gene3D" id="2.130.10.10">
    <property type="entry name" value="YVTN repeat-like/Quinoprotein amine dehydrogenase"/>
    <property type="match status" value="1"/>
</dbReference>
<dbReference type="Proteomes" id="UP000828390">
    <property type="component" value="Unassembled WGS sequence"/>
</dbReference>
<name>A0A9D4I5K2_DREPO</name>
<accession>A0A9D4I5K2</accession>
<dbReference type="InterPro" id="IPR036322">
    <property type="entry name" value="WD40_repeat_dom_sf"/>
</dbReference>
<reference evidence="1" key="1">
    <citation type="journal article" date="2019" name="bioRxiv">
        <title>The Genome of the Zebra Mussel, Dreissena polymorpha: A Resource for Invasive Species Research.</title>
        <authorList>
            <person name="McCartney M.A."/>
            <person name="Auch B."/>
            <person name="Kono T."/>
            <person name="Mallez S."/>
            <person name="Zhang Y."/>
            <person name="Obille A."/>
            <person name="Becker A."/>
            <person name="Abrahante J.E."/>
            <person name="Garbe J."/>
            <person name="Badalamenti J.P."/>
            <person name="Herman A."/>
            <person name="Mangelson H."/>
            <person name="Liachko I."/>
            <person name="Sullivan S."/>
            <person name="Sone E.D."/>
            <person name="Koren S."/>
            <person name="Silverstein K.A.T."/>
            <person name="Beckman K.B."/>
            <person name="Gohl D.M."/>
        </authorList>
    </citation>
    <scope>NUCLEOTIDE SEQUENCE</scope>
    <source>
        <strain evidence="1">Duluth1</strain>
        <tissue evidence="1">Whole animal</tissue>
    </source>
</reference>
<sequence>MFLVDQTNYFLNFEKNVGISVVVVFSDIVTCLALDYCGSHLISGSRDTTCIIWHIEQQVRVTSPALIMTPHVI</sequence>
<protein>
    <submittedName>
        <fullName evidence="1">Uncharacterized protein</fullName>
    </submittedName>
</protein>
<evidence type="ECO:0000313" key="2">
    <source>
        <dbReference type="Proteomes" id="UP000828390"/>
    </source>
</evidence>
<evidence type="ECO:0000313" key="1">
    <source>
        <dbReference type="EMBL" id="KAH3749004.1"/>
    </source>
</evidence>
<proteinExistence type="predicted"/>